<evidence type="ECO:0000313" key="1">
    <source>
        <dbReference type="EMBL" id="BBD77700.1"/>
    </source>
</evidence>
<sequence>MLKRVGQWLARYLTRPIHFHTLTPPTPPERLLAVLQPGDVLLVEGNNRISTAIKYLTQSTWSHAALFVGSEPLQARGKPHDHCFIEADLVEGVRSVGITQYAGLNTRICRPVGLRPEDRENLIRFALDRLGNQYDLRNVVDLARYLLPTPPVPTNWRRRMLALGSGDPTRAICSTLLAQAFQAIGYPILPLITTEPIHSPECLGCQREIWQMRHHSLFVPRDFDLSPYFDCVTKFFFTLYLRVLPQQGHLRSCRAMCWAIQ</sequence>
<reference evidence="1 2" key="1">
    <citation type="submission" date="2018-04" db="EMBL/GenBank/DDBJ databases">
        <title>Complete genome sequence of Hydrogenophilus thermoluteolus TH-1.</title>
        <authorList>
            <person name="Arai H."/>
        </authorList>
    </citation>
    <scope>NUCLEOTIDE SEQUENCE [LARGE SCALE GENOMIC DNA]</scope>
    <source>
        <strain evidence="1 2">TH-1</strain>
    </source>
</reference>
<dbReference type="Pfam" id="PF05708">
    <property type="entry name" value="Peptidase_C92"/>
    <property type="match status" value="1"/>
</dbReference>
<accession>A0A2Z6DZC2</accession>
<protein>
    <submittedName>
        <fullName evidence="1">Lipo-like protein</fullName>
    </submittedName>
</protein>
<dbReference type="InterPro" id="IPR038765">
    <property type="entry name" value="Papain-like_cys_pep_sf"/>
</dbReference>
<dbReference type="OrthoDB" id="1550427at2"/>
<dbReference type="KEGG" id="htl:HPTL_1438"/>
<keyword evidence="2" id="KW-1185">Reference proteome</keyword>
<dbReference type="Gene3D" id="3.90.1720.10">
    <property type="entry name" value="endopeptidase domain like (from Nostoc punctiforme)"/>
    <property type="match status" value="1"/>
</dbReference>
<proteinExistence type="predicted"/>
<dbReference type="EMBL" id="AP018558">
    <property type="protein sequence ID" value="BBD77700.1"/>
    <property type="molecule type" value="Genomic_DNA"/>
</dbReference>
<dbReference type="InterPro" id="IPR024453">
    <property type="entry name" value="Peptidase_C92"/>
</dbReference>
<evidence type="ECO:0000313" key="2">
    <source>
        <dbReference type="Proteomes" id="UP000262004"/>
    </source>
</evidence>
<dbReference type="RefSeq" id="WP_119335414.1">
    <property type="nucleotide sequence ID" value="NZ_AP018558.1"/>
</dbReference>
<dbReference type="Proteomes" id="UP000262004">
    <property type="component" value="Chromosome"/>
</dbReference>
<name>A0A2Z6DZC2_HYDTE</name>
<gene>
    <name evidence="1" type="ORF">HPTL_1438</name>
</gene>
<dbReference type="AlphaFoldDB" id="A0A2Z6DZC2"/>
<organism evidence="1 2">
    <name type="scientific">Hydrogenophilus thermoluteolus</name>
    <name type="common">Pseudomonas hydrogenothermophila</name>
    <dbReference type="NCBI Taxonomy" id="297"/>
    <lineage>
        <taxon>Bacteria</taxon>
        <taxon>Pseudomonadati</taxon>
        <taxon>Pseudomonadota</taxon>
        <taxon>Hydrogenophilia</taxon>
        <taxon>Hydrogenophilales</taxon>
        <taxon>Hydrogenophilaceae</taxon>
        <taxon>Hydrogenophilus</taxon>
    </lineage>
</organism>
<dbReference type="SUPFAM" id="SSF54001">
    <property type="entry name" value="Cysteine proteinases"/>
    <property type="match status" value="1"/>
</dbReference>